<dbReference type="Proteomes" id="UP000737113">
    <property type="component" value="Unassembled WGS sequence"/>
</dbReference>
<reference evidence="1" key="1">
    <citation type="submission" date="2020-04" db="EMBL/GenBank/DDBJ databases">
        <title>Description of Shewanella salipaludis sp. nov., isolated from a salt marsh.</title>
        <authorList>
            <person name="Park S."/>
            <person name="Yoon J.-H."/>
        </authorList>
    </citation>
    <scope>NUCLEOTIDE SEQUENCE</scope>
    <source>
        <strain evidence="1">SHSM-M6</strain>
    </source>
</reference>
<sequence>MPPEQSAAVAQALIALRQNAQRQKADAIILTNVQHVLHPHYQGLKEPQQLSHFEADFIRYCKGNSKPSEQTTPYNAQGYRIQEVVSYSFQSPETVSQQQTADAISLPPANISLSSGAFDIPLDTQATELTRRLGPASIEVMLTSGEQALGYGRGLWFIIQNERISSIKSGRLFMSGYGDNLIAYRDGFDSVSWKINGIVPQKASLKEAEAHLRGLQKSTEQEYRLQDKGQELKLVFESFNPKSGNESIKLLTGFTLAKPKATSEVAQPQLAETKRLLQTFSLLNPASLPHKPKLDELLSSIGIYHKLNLSDSGAWWLLGEYLQVQYEQGELRRARLAQNIFTKSHKNQNVAEIIDLLKLPRTKAQMLALYPNAEDNFDQIYVSNADYSLEAKYESESDDADLYQLDIEYF</sequence>
<accession>A0A972JK00</accession>
<dbReference type="AlphaFoldDB" id="A0A972JK00"/>
<evidence type="ECO:0000313" key="2">
    <source>
        <dbReference type="Proteomes" id="UP000737113"/>
    </source>
</evidence>
<dbReference type="RefSeq" id="WP_169564421.1">
    <property type="nucleotide sequence ID" value="NZ_JAAXYH010000007.1"/>
</dbReference>
<comment type="caution">
    <text evidence="1">The sequence shown here is derived from an EMBL/GenBank/DDBJ whole genome shotgun (WGS) entry which is preliminary data.</text>
</comment>
<dbReference type="EMBL" id="JAAXYH010000007">
    <property type="protein sequence ID" value="NMH65690.1"/>
    <property type="molecule type" value="Genomic_DNA"/>
</dbReference>
<gene>
    <name evidence="1" type="ORF">HC757_10985</name>
</gene>
<protein>
    <submittedName>
        <fullName evidence="1">Uncharacterized protein</fullName>
    </submittedName>
</protein>
<evidence type="ECO:0000313" key="1">
    <source>
        <dbReference type="EMBL" id="NMH65690.1"/>
    </source>
</evidence>
<proteinExistence type="predicted"/>
<organism evidence="1 2">
    <name type="scientific">Shewanella salipaludis</name>
    <dbReference type="NCBI Taxonomy" id="2723052"/>
    <lineage>
        <taxon>Bacteria</taxon>
        <taxon>Pseudomonadati</taxon>
        <taxon>Pseudomonadota</taxon>
        <taxon>Gammaproteobacteria</taxon>
        <taxon>Alteromonadales</taxon>
        <taxon>Shewanellaceae</taxon>
        <taxon>Shewanella</taxon>
    </lineage>
</organism>
<name>A0A972JK00_9GAMM</name>
<keyword evidence="2" id="KW-1185">Reference proteome</keyword>